<sequence>MKSLTNIDYKIIHSTPGRIRVSVPQIKNNWEYASELEQSLSSLDFVVRVRLNPVASCVAIRYKVGDLSSQVIEEKIANCFRQLVRASLHQHNDKYILEKEPEENIPIGKISGELVGEIVGEFIGHTLLGSLGASIVSGVMGKAGEMLGESLSQEIADVAGLIEHLENQTTDKLIQKNTKFHQKKPQVEKSLVTGLSTSQLAILWQISSDIISDKAEQGATTFEYWSLARYGTSWTFALSKPTNSQSEKLFFPKSMNKM</sequence>
<name>A0A2K8T6N3_9NOSO</name>
<dbReference type="EMBL" id="CP024789">
    <property type="protein sequence ID" value="AUB43253.1"/>
    <property type="molecule type" value="Genomic_DNA"/>
</dbReference>
<dbReference type="KEGG" id="nfl:COO91_09426"/>
<dbReference type="AlphaFoldDB" id="A0A2K8T6N3"/>
<keyword evidence="2" id="KW-1185">Reference proteome</keyword>
<keyword evidence="1" id="KW-0614">Plasmid</keyword>
<organism evidence="1 2">
    <name type="scientific">Nostoc flagelliforme CCNUN1</name>
    <dbReference type="NCBI Taxonomy" id="2038116"/>
    <lineage>
        <taxon>Bacteria</taxon>
        <taxon>Bacillati</taxon>
        <taxon>Cyanobacteriota</taxon>
        <taxon>Cyanophyceae</taxon>
        <taxon>Nostocales</taxon>
        <taxon>Nostocaceae</taxon>
        <taxon>Nostoc</taxon>
    </lineage>
</organism>
<dbReference type="OrthoDB" id="517793at2"/>
<reference evidence="1 2" key="1">
    <citation type="submission" date="2017-11" db="EMBL/GenBank/DDBJ databases">
        <title>Complete genome of a free-living desiccation-tolerant cyanobacterium and its photosynthetic adaptation to extreme terrestrial habitat.</title>
        <authorList>
            <person name="Shang J."/>
        </authorList>
    </citation>
    <scope>NUCLEOTIDE SEQUENCE [LARGE SCALE GENOMIC DNA]</scope>
    <source>
        <strain evidence="1 2">CCNUN1</strain>
        <plasmid evidence="2">pnfsy04</plasmid>
    </source>
</reference>
<geneLocation type="plasmid" evidence="2">
    <name>pnfsy04</name>
</geneLocation>
<dbReference type="Proteomes" id="UP000232003">
    <property type="component" value="Plasmid pNFSY04"/>
</dbReference>
<protein>
    <submittedName>
        <fullName evidence="1">Cation transport ATPase</fullName>
    </submittedName>
</protein>
<evidence type="ECO:0000313" key="2">
    <source>
        <dbReference type="Proteomes" id="UP000232003"/>
    </source>
</evidence>
<dbReference type="Pfam" id="PF19991">
    <property type="entry name" value="HMA_2"/>
    <property type="match status" value="1"/>
</dbReference>
<gene>
    <name evidence="1" type="ORF">COO91_09426</name>
</gene>
<dbReference type="RefSeq" id="WP_100903442.1">
    <property type="nucleotide sequence ID" value="NZ_CAWNNC010000005.1"/>
</dbReference>
<evidence type="ECO:0000313" key="1">
    <source>
        <dbReference type="EMBL" id="AUB43253.1"/>
    </source>
</evidence>
<accession>A0A2K8T6N3</accession>
<proteinExistence type="predicted"/>